<accession>A0A0A9H3J2</accession>
<organism evidence="1">
    <name type="scientific">Arundo donax</name>
    <name type="common">Giant reed</name>
    <name type="synonym">Donax arundinaceus</name>
    <dbReference type="NCBI Taxonomy" id="35708"/>
    <lineage>
        <taxon>Eukaryota</taxon>
        <taxon>Viridiplantae</taxon>
        <taxon>Streptophyta</taxon>
        <taxon>Embryophyta</taxon>
        <taxon>Tracheophyta</taxon>
        <taxon>Spermatophyta</taxon>
        <taxon>Magnoliopsida</taxon>
        <taxon>Liliopsida</taxon>
        <taxon>Poales</taxon>
        <taxon>Poaceae</taxon>
        <taxon>PACMAD clade</taxon>
        <taxon>Arundinoideae</taxon>
        <taxon>Arundineae</taxon>
        <taxon>Arundo</taxon>
    </lineage>
</organism>
<reference evidence="1" key="2">
    <citation type="journal article" date="2015" name="Data Brief">
        <title>Shoot transcriptome of the giant reed, Arundo donax.</title>
        <authorList>
            <person name="Barrero R.A."/>
            <person name="Guerrero F.D."/>
            <person name="Moolhuijzen P."/>
            <person name="Goolsby J.A."/>
            <person name="Tidwell J."/>
            <person name="Bellgard S.E."/>
            <person name="Bellgard M.I."/>
        </authorList>
    </citation>
    <scope>NUCLEOTIDE SEQUENCE</scope>
    <source>
        <tissue evidence="1">Shoot tissue taken approximately 20 cm above the soil surface</tissue>
    </source>
</reference>
<dbReference type="AlphaFoldDB" id="A0A0A9H3J2"/>
<name>A0A0A9H3J2_ARUDO</name>
<reference evidence="1" key="1">
    <citation type="submission" date="2014-09" db="EMBL/GenBank/DDBJ databases">
        <authorList>
            <person name="Magalhaes I.L.F."/>
            <person name="Oliveira U."/>
            <person name="Santos F.R."/>
            <person name="Vidigal T.H.D.A."/>
            <person name="Brescovit A.D."/>
            <person name="Santos A.J."/>
        </authorList>
    </citation>
    <scope>NUCLEOTIDE SEQUENCE</scope>
    <source>
        <tissue evidence="1">Shoot tissue taken approximately 20 cm above the soil surface</tissue>
    </source>
</reference>
<proteinExistence type="predicted"/>
<dbReference type="EMBL" id="GBRH01166121">
    <property type="protein sequence ID" value="JAE31775.1"/>
    <property type="molecule type" value="Transcribed_RNA"/>
</dbReference>
<evidence type="ECO:0000313" key="1">
    <source>
        <dbReference type="EMBL" id="JAE31775.1"/>
    </source>
</evidence>
<protein>
    <submittedName>
        <fullName evidence="1">Uncharacterized protein</fullName>
    </submittedName>
</protein>
<sequence length="64" mass="7289">MAWDGTLYLLSFVHCHQSVGQIKLQLALTTTGLVLQYDMLHVRSHLNLNKRLEASQRTEGQPQV</sequence>